<dbReference type="OrthoDB" id="9804647at2"/>
<evidence type="ECO:0000313" key="17">
    <source>
        <dbReference type="EMBL" id="OYR09112.1"/>
    </source>
</evidence>
<dbReference type="CDD" id="cd00770">
    <property type="entry name" value="SerRS_core"/>
    <property type="match status" value="1"/>
</dbReference>
<dbReference type="SUPFAM" id="SSF55681">
    <property type="entry name" value="Class II aaRS and biotin synthetases"/>
    <property type="match status" value="1"/>
</dbReference>
<dbReference type="EMBL" id="NNRL01000164">
    <property type="protein sequence ID" value="OYR09112.1"/>
    <property type="molecule type" value="Genomic_DNA"/>
</dbReference>
<dbReference type="Gene3D" id="1.10.287.40">
    <property type="entry name" value="Serine-tRNA synthetase, tRNA binding domain"/>
    <property type="match status" value="1"/>
</dbReference>
<dbReference type="InterPro" id="IPR042103">
    <property type="entry name" value="SerRS_1_N_sf"/>
</dbReference>
<dbReference type="InterPro" id="IPR033729">
    <property type="entry name" value="SerRS_core"/>
</dbReference>
<dbReference type="GO" id="GO:0006434">
    <property type="term" value="P:seryl-tRNA aminoacylation"/>
    <property type="evidence" value="ECO:0007669"/>
    <property type="project" value="UniProtKB-UniRule"/>
</dbReference>
<dbReference type="SUPFAM" id="SSF46589">
    <property type="entry name" value="tRNA-binding arm"/>
    <property type="match status" value="1"/>
</dbReference>
<proteinExistence type="inferred from homology"/>
<dbReference type="GO" id="GO:0016260">
    <property type="term" value="P:selenocysteine biosynthetic process"/>
    <property type="evidence" value="ECO:0007669"/>
    <property type="project" value="UniProtKB-UniRule"/>
</dbReference>
<feature type="binding site" evidence="12 14">
    <location>
        <begin position="349"/>
        <end position="352"/>
    </location>
    <ligand>
        <name>ATP</name>
        <dbReference type="ChEBI" id="CHEBI:30616"/>
    </ligand>
</feature>
<dbReference type="PRINTS" id="PR00981">
    <property type="entry name" value="TRNASYNTHSER"/>
</dbReference>
<reference evidence="17 18" key="1">
    <citation type="submission" date="2017-07" db="EMBL/GenBank/DDBJ databases">
        <title>Phylogenetic study on the rhizospheric bacterium Ochrobactrum sp. A44.</title>
        <authorList>
            <person name="Krzyzanowska D.M."/>
            <person name="Ossowicki A."/>
            <person name="Rajewska M."/>
            <person name="Maciag T."/>
            <person name="Kaczynski Z."/>
            <person name="Czerwicka M."/>
            <person name="Jafra S."/>
        </authorList>
    </citation>
    <scope>NUCLEOTIDE SEQUENCE [LARGE SCALE GENOMIC DNA]</scope>
    <source>
        <strain evidence="17 18">OgA9a</strain>
    </source>
</reference>
<evidence type="ECO:0000256" key="7">
    <source>
        <dbReference type="ARBA" id="ARBA00022840"/>
    </source>
</evidence>
<evidence type="ECO:0000256" key="2">
    <source>
        <dbReference type="ARBA" id="ARBA00005045"/>
    </source>
</evidence>
<evidence type="ECO:0000256" key="11">
    <source>
        <dbReference type="ARBA" id="ARBA00048823"/>
    </source>
</evidence>
<evidence type="ECO:0000256" key="13">
    <source>
        <dbReference type="PIRSR" id="PIRSR001529-1"/>
    </source>
</evidence>
<dbReference type="UniPathway" id="UPA00906">
    <property type="reaction ID" value="UER00895"/>
</dbReference>
<comment type="subunit">
    <text evidence="12">Homodimer. The tRNA molecule binds across the dimer.</text>
</comment>
<dbReference type="GO" id="GO:0004828">
    <property type="term" value="F:serine-tRNA ligase activity"/>
    <property type="evidence" value="ECO:0007669"/>
    <property type="project" value="UniProtKB-UniRule"/>
</dbReference>
<dbReference type="Pfam" id="PF02403">
    <property type="entry name" value="Seryl_tRNA_N"/>
    <property type="match status" value="1"/>
</dbReference>
<feature type="coiled-coil region" evidence="15">
    <location>
        <begin position="44"/>
        <end position="104"/>
    </location>
</feature>
<evidence type="ECO:0000256" key="15">
    <source>
        <dbReference type="SAM" id="Coils"/>
    </source>
</evidence>
<evidence type="ECO:0000259" key="16">
    <source>
        <dbReference type="PROSITE" id="PS50862"/>
    </source>
</evidence>
<name>A0A256F2P1_9HYPH</name>
<dbReference type="PANTHER" id="PTHR43697:SF1">
    <property type="entry name" value="SERINE--TRNA LIGASE"/>
    <property type="match status" value="1"/>
</dbReference>
<dbReference type="GO" id="GO:0005524">
    <property type="term" value="F:ATP binding"/>
    <property type="evidence" value="ECO:0007669"/>
    <property type="project" value="UniProtKB-UniRule"/>
</dbReference>
<comment type="caution">
    <text evidence="12">Lacks conserved residue(s) required for the propagation of feature annotation.</text>
</comment>
<keyword evidence="15" id="KW-0175">Coiled coil</keyword>
<evidence type="ECO:0000256" key="6">
    <source>
        <dbReference type="ARBA" id="ARBA00022741"/>
    </source>
</evidence>
<dbReference type="GO" id="GO:0005737">
    <property type="term" value="C:cytoplasm"/>
    <property type="evidence" value="ECO:0007669"/>
    <property type="project" value="UniProtKB-SubCell"/>
</dbReference>
<feature type="binding site" evidence="12 13">
    <location>
        <position position="285"/>
    </location>
    <ligand>
        <name>L-serine</name>
        <dbReference type="ChEBI" id="CHEBI:33384"/>
    </ligand>
</feature>
<comment type="similarity">
    <text evidence="3 12">Belongs to the class-II aminoacyl-tRNA synthetase family. Type-1 seryl-tRNA synthetase subfamily.</text>
</comment>
<keyword evidence="9 12" id="KW-0030">Aminoacyl-tRNA synthetase</keyword>
<dbReference type="NCBIfam" id="TIGR00414">
    <property type="entry name" value="serS"/>
    <property type="match status" value="1"/>
</dbReference>
<dbReference type="EC" id="6.1.1.11" evidence="12"/>
<comment type="function">
    <text evidence="12">Catalyzes the attachment of serine to tRNA(Ser). Is also able to aminoacylate tRNA(Sec) with serine, to form the misacylated tRNA L-seryl-tRNA(Sec), which will be further converted into selenocysteinyl-tRNA(Sec).</text>
</comment>
<dbReference type="Gene3D" id="3.30.930.10">
    <property type="entry name" value="Bira Bifunctional Protein, Domain 2"/>
    <property type="match status" value="1"/>
</dbReference>
<gene>
    <name evidence="12 17" type="primary">serS</name>
    <name evidence="17" type="ORF">CEV33_2837</name>
</gene>
<sequence length="427" mass="47442">MLDIKWIRENPEALDKALAKRGAGPLSSELIALDEKRREHVGKVQAAQERRNAASKEIGKAMAEKDAATADKLKAEVGELKTFLSEAEETERRLVKELNDALSSLPNVPADDVPLGKDEADNVEIRRVGNQRNFSFLPKEHYELGEALGYMDFERAAKIAGARFTVLKGPLARLERALGQFMLDLHTTENGYTETMPPLMVRDEAVYGTGQLPKFSEDLFRTTDGRWLIPTAEVPLTNLVADEIVDLKTLPQRYTALTPCFRSEAGSAGRDTRGMLRQHQFFKVEMVSVTDADSSVAEHERMTACAEEVLKRLGLPFRTVVLCTGDMGFGAQKTYDIEVWMPGQNAYREISSCSVCGDFQGRRMNARYRPEGEKATRFVHTLNGSGVAVGRALIAVMENYQQEDGSIHIPEALQPYMGGLTRIEKAA</sequence>
<comment type="catalytic activity">
    <reaction evidence="11 12">
        <text>tRNA(Ser) + L-serine + ATP = L-seryl-tRNA(Ser) + AMP + diphosphate + H(+)</text>
        <dbReference type="Rhea" id="RHEA:12292"/>
        <dbReference type="Rhea" id="RHEA-COMP:9669"/>
        <dbReference type="Rhea" id="RHEA-COMP:9703"/>
        <dbReference type="ChEBI" id="CHEBI:15378"/>
        <dbReference type="ChEBI" id="CHEBI:30616"/>
        <dbReference type="ChEBI" id="CHEBI:33019"/>
        <dbReference type="ChEBI" id="CHEBI:33384"/>
        <dbReference type="ChEBI" id="CHEBI:78442"/>
        <dbReference type="ChEBI" id="CHEBI:78533"/>
        <dbReference type="ChEBI" id="CHEBI:456215"/>
        <dbReference type="EC" id="6.1.1.11"/>
    </reaction>
</comment>
<evidence type="ECO:0000256" key="9">
    <source>
        <dbReference type="ARBA" id="ARBA00023146"/>
    </source>
</evidence>
<keyword evidence="4 12" id="KW-0963">Cytoplasm</keyword>
<evidence type="ECO:0000256" key="14">
    <source>
        <dbReference type="PIRSR" id="PIRSR001529-2"/>
    </source>
</evidence>
<dbReference type="InterPro" id="IPR002317">
    <property type="entry name" value="Ser-tRNA-ligase_type_1"/>
</dbReference>
<keyword evidence="18" id="KW-1185">Reference proteome</keyword>
<dbReference type="PIRSF" id="PIRSF001529">
    <property type="entry name" value="Ser-tRNA-synth_IIa"/>
    <property type="match status" value="1"/>
</dbReference>
<comment type="domain">
    <text evidence="12">Consists of two distinct domains, a catalytic core and a N-terminal extension that is involved in tRNA binding.</text>
</comment>
<dbReference type="RefSeq" id="WP_094542083.1">
    <property type="nucleotide sequence ID" value="NZ_JBHEER010000001.1"/>
</dbReference>
<feature type="binding site" evidence="12">
    <location>
        <begin position="231"/>
        <end position="233"/>
    </location>
    <ligand>
        <name>L-serine</name>
        <dbReference type="ChEBI" id="CHEBI:33384"/>
    </ligand>
</feature>
<protein>
    <recommendedName>
        <fullName evidence="12">Serine--tRNA ligase</fullName>
        <ecNumber evidence="12">6.1.1.11</ecNumber>
    </recommendedName>
    <alternativeName>
        <fullName evidence="12">Seryl-tRNA synthetase</fullName>
        <shortName evidence="12">SerRS</shortName>
    </alternativeName>
    <alternativeName>
        <fullName evidence="12">Seryl-tRNA(Ser/Sec) synthetase</fullName>
    </alternativeName>
</protein>
<feature type="binding site" evidence="13">
    <location>
        <position position="231"/>
    </location>
    <ligand>
        <name>L-serine</name>
        <dbReference type="ChEBI" id="CHEBI:33384"/>
    </ligand>
</feature>
<dbReference type="InterPro" id="IPR045864">
    <property type="entry name" value="aa-tRNA-synth_II/BPL/LPL"/>
</dbReference>
<feature type="binding site" evidence="13">
    <location>
        <position position="383"/>
    </location>
    <ligand>
        <name>L-serine</name>
        <dbReference type="ChEBI" id="CHEBI:33384"/>
    </ligand>
</feature>
<keyword evidence="6 12" id="KW-0547">Nucleotide-binding</keyword>
<dbReference type="InterPro" id="IPR006195">
    <property type="entry name" value="aa-tRNA-synth_II"/>
</dbReference>
<keyword evidence="7 12" id="KW-0067">ATP-binding</keyword>
<dbReference type="InterPro" id="IPR015866">
    <property type="entry name" value="Ser-tRNA-synth_1_N"/>
</dbReference>
<evidence type="ECO:0000256" key="5">
    <source>
        <dbReference type="ARBA" id="ARBA00022598"/>
    </source>
</evidence>
<evidence type="ECO:0000256" key="3">
    <source>
        <dbReference type="ARBA" id="ARBA00010728"/>
    </source>
</evidence>
<dbReference type="Pfam" id="PF00587">
    <property type="entry name" value="tRNA-synt_2b"/>
    <property type="match status" value="1"/>
</dbReference>
<dbReference type="PROSITE" id="PS50862">
    <property type="entry name" value="AA_TRNA_LIGASE_II"/>
    <property type="match status" value="1"/>
</dbReference>
<dbReference type="InterPro" id="IPR002314">
    <property type="entry name" value="aa-tRNA-synt_IIb"/>
</dbReference>
<feature type="binding site" evidence="13">
    <location>
        <position position="262"/>
    </location>
    <ligand>
        <name>L-serine</name>
        <dbReference type="ChEBI" id="CHEBI:33384"/>
    </ligand>
</feature>
<dbReference type="HAMAP" id="MF_00176">
    <property type="entry name" value="Ser_tRNA_synth_type1"/>
    <property type="match status" value="1"/>
</dbReference>
<evidence type="ECO:0000256" key="1">
    <source>
        <dbReference type="ARBA" id="ARBA00004496"/>
    </source>
</evidence>
<keyword evidence="8 12" id="KW-0648">Protein biosynthesis</keyword>
<accession>A0A256F2P1</accession>
<keyword evidence="5 12" id="KW-0436">Ligase</keyword>
<dbReference type="PANTHER" id="PTHR43697">
    <property type="entry name" value="SERYL-TRNA SYNTHETASE"/>
    <property type="match status" value="1"/>
</dbReference>
<feature type="binding site" evidence="12">
    <location>
        <position position="385"/>
    </location>
    <ligand>
        <name>L-serine</name>
        <dbReference type="ChEBI" id="CHEBI:33384"/>
    </ligand>
</feature>
<comment type="caution">
    <text evidence="17">The sequence shown here is derived from an EMBL/GenBank/DDBJ whole genome shotgun (WGS) entry which is preliminary data.</text>
</comment>
<evidence type="ECO:0000256" key="4">
    <source>
        <dbReference type="ARBA" id="ARBA00022490"/>
    </source>
</evidence>
<comment type="pathway">
    <text evidence="2 12">Aminoacyl-tRNA biosynthesis; selenocysteinyl-tRNA(Sec) biosynthesis; L-seryl-tRNA(Sec) from L-serine and tRNA(Sec): step 1/1.</text>
</comment>
<dbReference type="InterPro" id="IPR010978">
    <property type="entry name" value="tRNA-bd_arm"/>
</dbReference>
<comment type="catalytic activity">
    <reaction evidence="10 12">
        <text>tRNA(Sec) + L-serine + ATP = L-seryl-tRNA(Sec) + AMP + diphosphate + H(+)</text>
        <dbReference type="Rhea" id="RHEA:42580"/>
        <dbReference type="Rhea" id="RHEA-COMP:9742"/>
        <dbReference type="Rhea" id="RHEA-COMP:10128"/>
        <dbReference type="ChEBI" id="CHEBI:15378"/>
        <dbReference type="ChEBI" id="CHEBI:30616"/>
        <dbReference type="ChEBI" id="CHEBI:33019"/>
        <dbReference type="ChEBI" id="CHEBI:33384"/>
        <dbReference type="ChEBI" id="CHEBI:78442"/>
        <dbReference type="ChEBI" id="CHEBI:78533"/>
        <dbReference type="ChEBI" id="CHEBI:456215"/>
        <dbReference type="EC" id="6.1.1.11"/>
    </reaction>
</comment>
<feature type="domain" description="Aminoacyl-transfer RNA synthetases class-II family profile" evidence="16">
    <location>
        <begin position="173"/>
        <end position="410"/>
    </location>
</feature>
<dbReference type="AlphaFoldDB" id="A0A256F2P1"/>
<dbReference type="Proteomes" id="UP000216478">
    <property type="component" value="Unassembled WGS sequence"/>
</dbReference>
<evidence type="ECO:0000256" key="12">
    <source>
        <dbReference type="HAMAP-Rule" id="MF_00176"/>
    </source>
</evidence>
<feature type="binding site" evidence="12 14">
    <location>
        <begin position="262"/>
        <end position="264"/>
    </location>
    <ligand>
        <name>ATP</name>
        <dbReference type="ChEBI" id="CHEBI:30616"/>
    </ligand>
</feature>
<evidence type="ECO:0000256" key="10">
    <source>
        <dbReference type="ARBA" id="ARBA00047929"/>
    </source>
</evidence>
<organism evidence="17 18">
    <name type="scientific">Brucella grignonensis</name>
    <dbReference type="NCBI Taxonomy" id="94627"/>
    <lineage>
        <taxon>Bacteria</taxon>
        <taxon>Pseudomonadati</taxon>
        <taxon>Pseudomonadota</taxon>
        <taxon>Alphaproteobacteria</taxon>
        <taxon>Hyphomicrobiales</taxon>
        <taxon>Brucellaceae</taxon>
        <taxon>Brucella/Ochrobactrum group</taxon>
        <taxon>Brucella</taxon>
    </lineage>
</organism>
<evidence type="ECO:0000313" key="18">
    <source>
        <dbReference type="Proteomes" id="UP000216478"/>
    </source>
</evidence>
<comment type="subcellular location">
    <subcellularLocation>
        <location evidence="1 12">Cytoplasm</location>
    </subcellularLocation>
</comment>
<evidence type="ECO:0000256" key="8">
    <source>
        <dbReference type="ARBA" id="ARBA00022917"/>
    </source>
</evidence>